<sequence>VGFGYGPPCNSLEAFLDSIGSSTSPQSARHRVSDDVPGGFAYLTSYTLTPGQPPPGLDCLPASPHHSPTNRLGRRLHHSPSPEGSGAASRP</sequence>
<evidence type="ECO:0000313" key="2">
    <source>
        <dbReference type="EMBL" id="EFE68559.2"/>
    </source>
</evidence>
<feature type="region of interest" description="Disordered" evidence="1">
    <location>
        <begin position="51"/>
        <end position="91"/>
    </location>
</feature>
<reference evidence="3" key="1">
    <citation type="submission" date="2008-12" db="EMBL/GenBank/DDBJ databases">
        <title>Annotation of Streptomyces ghanaensis ATCC 14672.</title>
        <authorList>
            <consortium name="The Broad Institute Genome Sequencing Platform"/>
            <consortium name="Broad Institute Microbial Sequencing Center"/>
            <person name="Fischbach M."/>
            <person name="Ward D."/>
            <person name="Young S."/>
            <person name="Kodira C.D."/>
            <person name="Zeng Q."/>
            <person name="Koehrsen M."/>
            <person name="Godfrey P."/>
            <person name="Alvarado L."/>
            <person name="Berlin A.M."/>
            <person name="Borenstein D."/>
            <person name="Chen Z."/>
            <person name="Engels R."/>
            <person name="Freedman E."/>
            <person name="Gellesch M."/>
            <person name="Goldberg J."/>
            <person name="Griggs A."/>
            <person name="Gujja S."/>
            <person name="Heiman D.I."/>
            <person name="Hepburn T.A."/>
            <person name="Howarth C."/>
            <person name="Jen D."/>
            <person name="Larson L."/>
            <person name="Lewis B."/>
            <person name="Mehta T."/>
            <person name="Park D."/>
            <person name="Pearson M."/>
            <person name="Roberts A."/>
            <person name="Saif S."/>
            <person name="Shea T.D."/>
            <person name="Shenoy N."/>
            <person name="Sisk P."/>
            <person name="Stolte C."/>
            <person name="Sykes S.N."/>
            <person name="Walk T."/>
            <person name="White J."/>
            <person name="Yandava C."/>
            <person name="Straight P."/>
            <person name="Clardy J."/>
            <person name="Hung D."/>
            <person name="Kolter R."/>
            <person name="Mekalanos J."/>
            <person name="Walker S."/>
            <person name="Walsh C.T."/>
            <person name="Wieland B.L.C."/>
            <person name="Ilzarbe M."/>
            <person name="Galagan J."/>
            <person name="Nusbaum C."/>
            <person name="Birren B."/>
        </authorList>
    </citation>
    <scope>NUCLEOTIDE SEQUENCE [LARGE SCALE GENOMIC DNA]</scope>
    <source>
        <strain evidence="3">ATCC 14672 / DSM 40746 / JCM 4963 / KCTC 9882 / NRRL B-12104 / FH 1290</strain>
    </source>
</reference>
<proteinExistence type="predicted"/>
<feature type="non-terminal residue" evidence="2">
    <location>
        <position position="1"/>
    </location>
</feature>
<protein>
    <submittedName>
        <fullName evidence="2">Uncharacterized protein</fullName>
    </submittedName>
</protein>
<evidence type="ECO:0000256" key="1">
    <source>
        <dbReference type="SAM" id="MobiDB-lite"/>
    </source>
</evidence>
<gene>
    <name evidence="2" type="ORF">SSFG_03803</name>
</gene>
<dbReference type="Proteomes" id="UP000003824">
    <property type="component" value="Unassembled WGS sequence"/>
</dbReference>
<evidence type="ECO:0000313" key="3">
    <source>
        <dbReference type="Proteomes" id="UP000003824"/>
    </source>
</evidence>
<dbReference type="AlphaFoldDB" id="D5ZS73"/>
<accession>D5ZS73</accession>
<name>D5ZS73_STRV1</name>
<organism evidence="2 3">
    <name type="scientific">Streptomyces viridosporus (strain ATCC 14672 / DSM 40746 / JCM 4963 / KCTC 9882 / NRRL B-12104 / FH 1290)</name>
    <name type="common">Streptomyces ghanaensis</name>
    <dbReference type="NCBI Taxonomy" id="566461"/>
    <lineage>
        <taxon>Bacteria</taxon>
        <taxon>Bacillati</taxon>
        <taxon>Actinomycetota</taxon>
        <taxon>Actinomycetes</taxon>
        <taxon>Kitasatosporales</taxon>
        <taxon>Streptomycetaceae</taxon>
        <taxon>Streptomyces</taxon>
    </lineage>
</organism>
<dbReference type="EMBL" id="DS999641">
    <property type="protein sequence ID" value="EFE68559.2"/>
    <property type="molecule type" value="Genomic_DNA"/>
</dbReference>